<gene>
    <name evidence="1" type="ORF">F4556_006869</name>
</gene>
<reference evidence="1 2" key="1">
    <citation type="submission" date="2020-08" db="EMBL/GenBank/DDBJ databases">
        <title>Sequencing the genomes of 1000 actinobacteria strains.</title>
        <authorList>
            <person name="Klenk H.-P."/>
        </authorList>
    </citation>
    <scope>NUCLEOTIDE SEQUENCE [LARGE SCALE GENOMIC DNA]</scope>
    <source>
        <strain evidence="1 2">DSM 44786</strain>
    </source>
</reference>
<dbReference type="InterPro" id="IPR043148">
    <property type="entry name" value="TagF_C"/>
</dbReference>
<dbReference type="SUPFAM" id="SSF53756">
    <property type="entry name" value="UDP-Glycosyltransferase/glycogen phosphorylase"/>
    <property type="match status" value="1"/>
</dbReference>
<protein>
    <submittedName>
        <fullName evidence="1">Uncharacterized protein</fullName>
    </submittedName>
</protein>
<evidence type="ECO:0000313" key="2">
    <source>
        <dbReference type="Proteomes" id="UP000573327"/>
    </source>
</evidence>
<accession>A0A7W7SIX6</accession>
<comment type="caution">
    <text evidence="1">The sequence shown here is derived from an EMBL/GenBank/DDBJ whole genome shotgun (WGS) entry which is preliminary data.</text>
</comment>
<evidence type="ECO:0000313" key="1">
    <source>
        <dbReference type="EMBL" id="MBB4951334.1"/>
    </source>
</evidence>
<proteinExistence type="predicted"/>
<sequence>MSSAAPRTKAGAPIRRNPGQWATLPDCKRVLFVIHTLVYGQRLQDLLPLLRADLRINVVFTVAPHAFNAGVPEFLHRLGGIVLPWREAVRTDFDLVLAAGSQGVEQLRGPLLRLPHGAGHIKLSRLADTSDRSVGGLGRRYLTWQGRVVPSAIALAHRSDLDTLARSCPEALPVASVIGDACYDRIAASLPLREDYRRALGLRPAERLVLVCSTWGLGSSFNRLDALLPRLLAELPTDTYRTALLVHPNVFAGHGRWQIDAWLHAHARRGVGLIPPETDWRQLLIAADHLIGDHGSVTLYGALTRTPMLLARFPFQDVNPDSPAAQLARTAPALSLGHSLADQLAYTQERHRPAEFEAIAAGISSEPGGFNRNARALIYRLLGLGEPAYEPVTEPLPLPSPLTDR</sequence>
<organism evidence="1 2">
    <name type="scientific">Kitasatospora gansuensis</name>
    <dbReference type="NCBI Taxonomy" id="258050"/>
    <lineage>
        <taxon>Bacteria</taxon>
        <taxon>Bacillati</taxon>
        <taxon>Actinomycetota</taxon>
        <taxon>Actinomycetes</taxon>
        <taxon>Kitasatosporales</taxon>
        <taxon>Streptomycetaceae</taxon>
        <taxon>Kitasatospora</taxon>
    </lineage>
</organism>
<name>A0A7W7SIX6_9ACTN</name>
<dbReference type="EMBL" id="JACHJR010000001">
    <property type="protein sequence ID" value="MBB4951334.1"/>
    <property type="molecule type" value="Genomic_DNA"/>
</dbReference>
<dbReference type="Gene3D" id="3.40.50.12580">
    <property type="match status" value="1"/>
</dbReference>
<dbReference type="RefSeq" id="WP_313069031.1">
    <property type="nucleotide sequence ID" value="NZ_JACHJR010000001.1"/>
</dbReference>
<dbReference type="AlphaFoldDB" id="A0A7W7SIX6"/>
<keyword evidence="2" id="KW-1185">Reference proteome</keyword>
<dbReference type="Proteomes" id="UP000573327">
    <property type="component" value="Unassembled WGS sequence"/>
</dbReference>